<dbReference type="AlphaFoldDB" id="A0A7X3SPC9"/>
<comment type="caution">
    <text evidence="1">The sequence shown here is derived from an EMBL/GenBank/DDBJ whole genome shotgun (WGS) entry which is preliminary data.</text>
</comment>
<gene>
    <name evidence="1" type="ORF">GR328_12835</name>
</gene>
<reference evidence="1 2" key="1">
    <citation type="submission" date="2019-12" db="EMBL/GenBank/DDBJ databases">
        <authorList>
            <person name="Yuan C.-G."/>
        </authorList>
    </citation>
    <scope>NUCLEOTIDE SEQUENCE [LARGE SCALE GENOMIC DNA]</scope>
    <source>
        <strain evidence="1 2">KCTC 23863</strain>
    </source>
</reference>
<evidence type="ECO:0000313" key="1">
    <source>
        <dbReference type="EMBL" id="MXQ12332.1"/>
    </source>
</evidence>
<accession>A0A7X3SPC9</accession>
<sequence length="49" mass="5482">MIWFLPVLGIEFLPLALLLIARSIPFLSEVARLLDPFNVPGSAYRLARA</sequence>
<keyword evidence="2" id="KW-1185">Reference proteome</keyword>
<dbReference type="RefSeq" id="WP_160884927.1">
    <property type="nucleotide sequence ID" value="NZ_WURB01000008.1"/>
</dbReference>
<reference evidence="1 2" key="2">
    <citation type="submission" date="2020-01" db="EMBL/GenBank/DDBJ databases">
        <title>Microvirga sp. nov., an arsenate reduction bacterium isolated from Tibet hotspring sediments.</title>
        <authorList>
            <person name="Xian W.-D."/>
            <person name="Li W.-J."/>
        </authorList>
    </citation>
    <scope>NUCLEOTIDE SEQUENCE [LARGE SCALE GENOMIC DNA]</scope>
    <source>
        <strain evidence="1 2">KCTC 23863</strain>
    </source>
</reference>
<proteinExistence type="predicted"/>
<dbReference type="EMBL" id="WURB01000008">
    <property type="protein sequence ID" value="MXQ12332.1"/>
    <property type="molecule type" value="Genomic_DNA"/>
</dbReference>
<organism evidence="1 2">
    <name type="scientific">Microvirga makkahensis</name>
    <dbReference type="NCBI Taxonomy" id="1128670"/>
    <lineage>
        <taxon>Bacteria</taxon>
        <taxon>Pseudomonadati</taxon>
        <taxon>Pseudomonadota</taxon>
        <taxon>Alphaproteobacteria</taxon>
        <taxon>Hyphomicrobiales</taxon>
        <taxon>Methylobacteriaceae</taxon>
        <taxon>Microvirga</taxon>
    </lineage>
</organism>
<dbReference type="Proteomes" id="UP000436483">
    <property type="component" value="Unassembled WGS sequence"/>
</dbReference>
<protein>
    <submittedName>
        <fullName evidence="1">Uncharacterized protein</fullName>
    </submittedName>
</protein>
<evidence type="ECO:0000313" key="2">
    <source>
        <dbReference type="Proteomes" id="UP000436483"/>
    </source>
</evidence>
<name>A0A7X3SPC9_9HYPH</name>